<evidence type="ECO:0000256" key="3">
    <source>
        <dbReference type="ARBA" id="ARBA00022695"/>
    </source>
</evidence>
<evidence type="ECO:0000259" key="8">
    <source>
        <dbReference type="PROSITE" id="PS50994"/>
    </source>
</evidence>
<dbReference type="GO" id="GO:0004519">
    <property type="term" value="F:endonuclease activity"/>
    <property type="evidence" value="ECO:0007669"/>
    <property type="project" value="UniProtKB-KW"/>
</dbReference>
<dbReference type="InterPro" id="IPR050951">
    <property type="entry name" value="Retrovirus_Pol_polyprotein"/>
</dbReference>
<keyword evidence="7" id="KW-0695">RNA-directed DNA polymerase</keyword>
<dbReference type="PROSITE" id="PS50994">
    <property type="entry name" value="INTEGRASE"/>
    <property type="match status" value="1"/>
</dbReference>
<evidence type="ECO:0000313" key="10">
    <source>
        <dbReference type="Proteomes" id="UP000499080"/>
    </source>
</evidence>
<dbReference type="PANTHER" id="PTHR37984:SF5">
    <property type="entry name" value="PROTEIN NYNRIN-LIKE"/>
    <property type="match status" value="1"/>
</dbReference>
<keyword evidence="6" id="KW-0378">Hydrolase</keyword>
<dbReference type="Pfam" id="PF17917">
    <property type="entry name" value="RT_RNaseH"/>
    <property type="match status" value="1"/>
</dbReference>
<dbReference type="AlphaFoldDB" id="A0A4Y2BT54"/>
<evidence type="ECO:0000256" key="5">
    <source>
        <dbReference type="ARBA" id="ARBA00022759"/>
    </source>
</evidence>
<dbReference type="GO" id="GO:0015074">
    <property type="term" value="P:DNA integration"/>
    <property type="evidence" value="ECO:0007669"/>
    <property type="project" value="InterPro"/>
</dbReference>
<dbReference type="Proteomes" id="UP000499080">
    <property type="component" value="Unassembled WGS sequence"/>
</dbReference>
<dbReference type="Pfam" id="PF00665">
    <property type="entry name" value="rve"/>
    <property type="match status" value="1"/>
</dbReference>
<dbReference type="EMBL" id="BGPR01000110">
    <property type="protein sequence ID" value="GBL95248.1"/>
    <property type="molecule type" value="Genomic_DNA"/>
</dbReference>
<dbReference type="GO" id="GO:0042575">
    <property type="term" value="C:DNA polymerase complex"/>
    <property type="evidence" value="ECO:0007669"/>
    <property type="project" value="UniProtKB-ARBA"/>
</dbReference>
<dbReference type="InterPro" id="IPR012337">
    <property type="entry name" value="RNaseH-like_sf"/>
</dbReference>
<feature type="non-terminal residue" evidence="9">
    <location>
        <position position="1"/>
    </location>
</feature>
<dbReference type="OrthoDB" id="6432186at2759"/>
<dbReference type="CDD" id="cd09274">
    <property type="entry name" value="RNase_HI_RT_Ty3"/>
    <property type="match status" value="1"/>
</dbReference>
<evidence type="ECO:0000313" key="9">
    <source>
        <dbReference type="EMBL" id="GBL95248.1"/>
    </source>
</evidence>
<dbReference type="Gene3D" id="3.30.420.10">
    <property type="entry name" value="Ribonuclease H-like superfamily/Ribonuclease H"/>
    <property type="match status" value="1"/>
</dbReference>
<dbReference type="PANTHER" id="PTHR37984">
    <property type="entry name" value="PROTEIN CBG26694"/>
    <property type="match status" value="1"/>
</dbReference>
<dbReference type="InterPro" id="IPR041373">
    <property type="entry name" value="RT_RNaseH"/>
</dbReference>
<evidence type="ECO:0000256" key="4">
    <source>
        <dbReference type="ARBA" id="ARBA00022722"/>
    </source>
</evidence>
<dbReference type="InterPro" id="IPR041588">
    <property type="entry name" value="Integrase_H2C2"/>
</dbReference>
<protein>
    <recommendedName>
        <fullName evidence="1">RNA-directed DNA polymerase</fullName>
        <ecNumber evidence="1">2.7.7.49</ecNumber>
    </recommendedName>
</protein>
<name>A0A4Y2BT54_ARAVE</name>
<dbReference type="SUPFAM" id="SSF56672">
    <property type="entry name" value="DNA/RNA polymerases"/>
    <property type="match status" value="1"/>
</dbReference>
<keyword evidence="2" id="KW-0808">Transferase</keyword>
<dbReference type="GO" id="GO:0003676">
    <property type="term" value="F:nucleic acid binding"/>
    <property type="evidence" value="ECO:0007669"/>
    <property type="project" value="InterPro"/>
</dbReference>
<dbReference type="Gene3D" id="1.10.340.70">
    <property type="match status" value="1"/>
</dbReference>
<dbReference type="InterPro" id="IPR043502">
    <property type="entry name" value="DNA/RNA_pol_sf"/>
</dbReference>
<evidence type="ECO:0000256" key="1">
    <source>
        <dbReference type="ARBA" id="ARBA00012493"/>
    </source>
</evidence>
<dbReference type="InterPro" id="IPR036397">
    <property type="entry name" value="RNaseH_sf"/>
</dbReference>
<dbReference type="GO" id="GO:0016787">
    <property type="term" value="F:hydrolase activity"/>
    <property type="evidence" value="ECO:0007669"/>
    <property type="project" value="UniProtKB-KW"/>
</dbReference>
<gene>
    <name evidence="9" type="primary">Tf2-9_115</name>
    <name evidence="9" type="ORF">AVEN_37712-2_1</name>
</gene>
<proteinExistence type="predicted"/>
<dbReference type="EC" id="2.7.7.49" evidence="1"/>
<accession>A0A4Y2BT54</accession>
<keyword evidence="4" id="KW-0540">Nuclease</keyword>
<comment type="caution">
    <text evidence="9">The sequence shown here is derived from an EMBL/GenBank/DDBJ whole genome shotgun (WGS) entry which is preliminary data.</text>
</comment>
<keyword evidence="3" id="KW-0548">Nucleotidyltransferase</keyword>
<keyword evidence="5" id="KW-0255">Endonuclease</keyword>
<evidence type="ECO:0000256" key="7">
    <source>
        <dbReference type="ARBA" id="ARBA00022918"/>
    </source>
</evidence>
<dbReference type="Pfam" id="PF17921">
    <property type="entry name" value="Integrase_H2C2"/>
    <property type="match status" value="1"/>
</dbReference>
<feature type="domain" description="Integrase catalytic" evidence="8">
    <location>
        <begin position="209"/>
        <end position="341"/>
    </location>
</feature>
<dbReference type="InterPro" id="IPR001584">
    <property type="entry name" value="Integrase_cat-core"/>
</dbReference>
<dbReference type="GO" id="GO:0003964">
    <property type="term" value="F:RNA-directed DNA polymerase activity"/>
    <property type="evidence" value="ECO:0007669"/>
    <property type="project" value="UniProtKB-KW"/>
</dbReference>
<evidence type="ECO:0000256" key="6">
    <source>
        <dbReference type="ARBA" id="ARBA00022801"/>
    </source>
</evidence>
<sequence length="341" mass="38957">KLNAAECKYSTYDRELLAIYSVIRFFRYFVEGCDFLVFTDHKPLAYAFKHNREKNSPRQIHYLEFIGQFTTDLQYISGSANLVADTFSRIATISVPESIDFDEMAVTQDSDVELRSLLGSGSGLELKQLNLPSSQHLLYCDISMGKVRPYVPETFQRRVFEMLHGLSPPGVRAMTNLIKLHFVWKSVNKDVQEWCKFCIACQKSKIHRHTKSPLGLFKPNARFNHVYTNVVGPLPASKKYNFVLTCIDRFSRWPEAFPMCNQTGEAVAQTLYTGWISRFGVPEITTSDRGTNFKLNLFQALSKFLGATKTRMTSFHPAANGIVERMHRQLKVAVKCYVNSS</sequence>
<organism evidence="9 10">
    <name type="scientific">Araneus ventricosus</name>
    <name type="common">Orbweaver spider</name>
    <name type="synonym">Epeira ventricosa</name>
    <dbReference type="NCBI Taxonomy" id="182803"/>
    <lineage>
        <taxon>Eukaryota</taxon>
        <taxon>Metazoa</taxon>
        <taxon>Ecdysozoa</taxon>
        <taxon>Arthropoda</taxon>
        <taxon>Chelicerata</taxon>
        <taxon>Arachnida</taxon>
        <taxon>Araneae</taxon>
        <taxon>Araneomorphae</taxon>
        <taxon>Entelegynae</taxon>
        <taxon>Araneoidea</taxon>
        <taxon>Araneidae</taxon>
        <taxon>Araneus</taxon>
    </lineage>
</organism>
<reference evidence="9 10" key="1">
    <citation type="journal article" date="2019" name="Sci. Rep.">
        <title>Orb-weaving spider Araneus ventricosus genome elucidates the spidroin gene catalogue.</title>
        <authorList>
            <person name="Kono N."/>
            <person name="Nakamura H."/>
            <person name="Ohtoshi R."/>
            <person name="Moran D.A.P."/>
            <person name="Shinohara A."/>
            <person name="Yoshida Y."/>
            <person name="Fujiwara M."/>
            <person name="Mori M."/>
            <person name="Tomita M."/>
            <person name="Arakawa K."/>
        </authorList>
    </citation>
    <scope>NUCLEOTIDE SEQUENCE [LARGE SCALE GENOMIC DNA]</scope>
</reference>
<dbReference type="SUPFAM" id="SSF53098">
    <property type="entry name" value="Ribonuclease H-like"/>
    <property type="match status" value="1"/>
</dbReference>
<evidence type="ECO:0000256" key="2">
    <source>
        <dbReference type="ARBA" id="ARBA00022679"/>
    </source>
</evidence>
<keyword evidence="10" id="KW-1185">Reference proteome</keyword>